<dbReference type="STRING" id="1352936.M878_12595"/>
<reference evidence="2 3" key="1">
    <citation type="journal article" date="2014" name="Genome Announc.">
        <title>Draft Genome Sequence of Streptomyces roseochromogenes subsp. oscitans DS 12.976, Producer of the Aminocoumarin Antibiotic Clorobiocin.</title>
        <authorList>
            <person name="Ruckert C."/>
            <person name="Kalinowski J."/>
            <person name="Heide L."/>
            <person name="Apel A.K."/>
        </authorList>
    </citation>
    <scope>NUCLEOTIDE SEQUENCE [LARGE SCALE GENOMIC DNA]</scope>
    <source>
        <strain evidence="2 3">DS 12.976</strain>
    </source>
</reference>
<protein>
    <submittedName>
        <fullName evidence="2">Uncharacterized protein</fullName>
    </submittedName>
</protein>
<keyword evidence="3" id="KW-1185">Reference proteome</keyword>
<evidence type="ECO:0000256" key="1">
    <source>
        <dbReference type="SAM" id="Phobius"/>
    </source>
</evidence>
<organism evidence="2 3">
    <name type="scientific">Streptomyces roseochromogenus subsp. oscitans DS 12.976</name>
    <dbReference type="NCBI Taxonomy" id="1352936"/>
    <lineage>
        <taxon>Bacteria</taxon>
        <taxon>Bacillati</taxon>
        <taxon>Actinomycetota</taxon>
        <taxon>Actinomycetes</taxon>
        <taxon>Kitasatosporales</taxon>
        <taxon>Streptomycetaceae</taxon>
        <taxon>Streptomyces</taxon>
    </lineage>
</organism>
<feature type="transmembrane region" description="Helical" evidence="1">
    <location>
        <begin position="81"/>
        <end position="99"/>
    </location>
</feature>
<dbReference type="HOGENOM" id="CLU_1676897_0_0_11"/>
<dbReference type="EMBL" id="AWQX01000101">
    <property type="protein sequence ID" value="EST33628.1"/>
    <property type="molecule type" value="Genomic_DNA"/>
</dbReference>
<evidence type="ECO:0000313" key="3">
    <source>
        <dbReference type="Proteomes" id="UP000017984"/>
    </source>
</evidence>
<keyword evidence="1" id="KW-0472">Membrane</keyword>
<gene>
    <name evidence="2" type="ORF">M878_12595</name>
</gene>
<accession>V6KNM6</accession>
<proteinExistence type="predicted"/>
<sequence>MVRVDLVVQFAVDEQQFARQPVRDVHVGGTRQISLRLIRVSAGGDQKIVATVLNLTQTGAASVAVMFVILTVALWLRPLNYAYWAAGVTTAPSLLLGYFGQNAADVLPTRLAAIALGATPSIAGAWFLLPVSTPAPALPFRGSGGRACAGGRRSGAG</sequence>
<keyword evidence="1" id="KW-0812">Transmembrane</keyword>
<comment type="caution">
    <text evidence="2">The sequence shown here is derived from an EMBL/GenBank/DDBJ whole genome shotgun (WGS) entry which is preliminary data.</text>
</comment>
<feature type="transmembrane region" description="Helical" evidence="1">
    <location>
        <begin position="111"/>
        <end position="129"/>
    </location>
</feature>
<name>V6KNM6_STRRC</name>
<keyword evidence="1" id="KW-1133">Transmembrane helix</keyword>
<dbReference type="PATRIC" id="fig|1352936.5.peg.2658"/>
<evidence type="ECO:0000313" key="2">
    <source>
        <dbReference type="EMBL" id="EST33628.1"/>
    </source>
</evidence>
<feature type="transmembrane region" description="Helical" evidence="1">
    <location>
        <begin position="48"/>
        <end position="75"/>
    </location>
</feature>
<dbReference type="AlphaFoldDB" id="V6KNM6"/>
<dbReference type="Proteomes" id="UP000017984">
    <property type="component" value="Chromosome"/>
</dbReference>